<keyword evidence="2" id="KW-0472">Membrane</keyword>
<evidence type="ECO:0000313" key="3">
    <source>
        <dbReference type="EMBL" id="PWY99396.1"/>
    </source>
</evidence>
<gene>
    <name evidence="3" type="ORF">BCV70DRAFT_217761</name>
</gene>
<name>A0A317XM63_9BASI</name>
<protein>
    <submittedName>
        <fullName evidence="3">Uncharacterized protein</fullName>
    </submittedName>
</protein>
<keyword evidence="2" id="KW-0812">Transmembrane</keyword>
<reference evidence="3 4" key="1">
    <citation type="journal article" date="2018" name="Mol. Biol. Evol.">
        <title>Broad Genomic Sampling Reveals a Smut Pathogenic Ancestry of the Fungal Clade Ustilaginomycotina.</title>
        <authorList>
            <person name="Kijpornyongpan T."/>
            <person name="Mondo S.J."/>
            <person name="Barry K."/>
            <person name="Sandor L."/>
            <person name="Lee J."/>
            <person name="Lipzen A."/>
            <person name="Pangilinan J."/>
            <person name="LaButti K."/>
            <person name="Hainaut M."/>
            <person name="Henrissat B."/>
            <person name="Grigoriev I.V."/>
            <person name="Spatafora J.W."/>
            <person name="Aime M.C."/>
        </authorList>
    </citation>
    <scope>NUCLEOTIDE SEQUENCE [LARGE SCALE GENOMIC DNA]</scope>
    <source>
        <strain evidence="3 4">MCA 3645</strain>
    </source>
</reference>
<dbReference type="Proteomes" id="UP000246740">
    <property type="component" value="Unassembled WGS sequence"/>
</dbReference>
<accession>A0A317XM63</accession>
<feature type="region of interest" description="Disordered" evidence="1">
    <location>
        <begin position="60"/>
        <end position="85"/>
    </location>
</feature>
<evidence type="ECO:0000256" key="2">
    <source>
        <dbReference type="SAM" id="Phobius"/>
    </source>
</evidence>
<sequence>MSRRVPGLADFAHRATVTGLVGLGVWGLWLTAAVWKSRRDERLIINANGGSVPISQQALQLSQQQNGDDPYPVTNDPKHEPGRSV</sequence>
<proteinExistence type="predicted"/>
<feature type="compositionally biased region" description="Basic and acidic residues" evidence="1">
    <location>
        <begin position="76"/>
        <end position="85"/>
    </location>
</feature>
<keyword evidence="4" id="KW-1185">Reference proteome</keyword>
<dbReference type="EMBL" id="KZ819195">
    <property type="protein sequence ID" value="PWY99396.1"/>
    <property type="molecule type" value="Genomic_DNA"/>
</dbReference>
<evidence type="ECO:0000256" key="1">
    <source>
        <dbReference type="SAM" id="MobiDB-lite"/>
    </source>
</evidence>
<organism evidence="3 4">
    <name type="scientific">Testicularia cyperi</name>
    <dbReference type="NCBI Taxonomy" id="1882483"/>
    <lineage>
        <taxon>Eukaryota</taxon>
        <taxon>Fungi</taxon>
        <taxon>Dikarya</taxon>
        <taxon>Basidiomycota</taxon>
        <taxon>Ustilaginomycotina</taxon>
        <taxon>Ustilaginomycetes</taxon>
        <taxon>Ustilaginales</taxon>
        <taxon>Anthracoideaceae</taxon>
        <taxon>Testicularia</taxon>
    </lineage>
</organism>
<evidence type="ECO:0000313" key="4">
    <source>
        <dbReference type="Proteomes" id="UP000246740"/>
    </source>
</evidence>
<keyword evidence="2" id="KW-1133">Transmembrane helix</keyword>
<dbReference type="InParanoid" id="A0A317XM63"/>
<feature type="transmembrane region" description="Helical" evidence="2">
    <location>
        <begin position="12"/>
        <end position="35"/>
    </location>
</feature>
<dbReference type="AlphaFoldDB" id="A0A317XM63"/>